<dbReference type="AlphaFoldDB" id="A0A7X0NNZ6"/>
<comment type="caution">
    <text evidence="2">The sequence shown here is derived from an EMBL/GenBank/DDBJ whole genome shotgun (WGS) entry which is preliminary data.</text>
</comment>
<evidence type="ECO:0000313" key="3">
    <source>
        <dbReference type="Proteomes" id="UP000565579"/>
    </source>
</evidence>
<name>A0A7X0NNZ6_9ACTN</name>
<accession>A0A7X0NNZ6</accession>
<feature type="chain" id="PRO_5030861723" description="Ig-like domain-containing protein" evidence="1">
    <location>
        <begin position="28"/>
        <end position="177"/>
    </location>
</feature>
<evidence type="ECO:0008006" key="4">
    <source>
        <dbReference type="Google" id="ProtNLM"/>
    </source>
</evidence>
<dbReference type="Proteomes" id="UP000565579">
    <property type="component" value="Unassembled WGS sequence"/>
</dbReference>
<keyword evidence="1" id="KW-0732">Signal</keyword>
<proteinExistence type="predicted"/>
<sequence length="177" mass="17666">MIRSAITLLTAMTVAVGLVLVPSSAQAAPGDLVCLPPTSSTVTFDPPLTTMPQTVTVTSTNLFGPCTSTSVPAITSGTTSGTFPVPNRSCLTLAGTGTSTSHITWNTGQTSTLTLNFTTQIVAGVYTSVVTGVVSSGLFAGDSVVSNQTGPATDILTCTLGLGTVAGIYTVGAITFA</sequence>
<evidence type="ECO:0000313" key="2">
    <source>
        <dbReference type="EMBL" id="MBB6546985.1"/>
    </source>
</evidence>
<keyword evidence="3" id="KW-1185">Reference proteome</keyword>
<organism evidence="2 3">
    <name type="scientific">Nonomuraea rubra</name>
    <dbReference type="NCBI Taxonomy" id="46180"/>
    <lineage>
        <taxon>Bacteria</taxon>
        <taxon>Bacillati</taxon>
        <taxon>Actinomycetota</taxon>
        <taxon>Actinomycetes</taxon>
        <taxon>Streptosporangiales</taxon>
        <taxon>Streptosporangiaceae</taxon>
        <taxon>Nonomuraea</taxon>
    </lineage>
</organism>
<protein>
    <recommendedName>
        <fullName evidence="4">Ig-like domain-containing protein</fullName>
    </recommendedName>
</protein>
<dbReference type="EMBL" id="JACHMI010000001">
    <property type="protein sequence ID" value="MBB6546985.1"/>
    <property type="molecule type" value="Genomic_DNA"/>
</dbReference>
<reference evidence="2 3" key="1">
    <citation type="submission" date="2020-08" db="EMBL/GenBank/DDBJ databases">
        <title>Sequencing the genomes of 1000 actinobacteria strains.</title>
        <authorList>
            <person name="Klenk H.-P."/>
        </authorList>
    </citation>
    <scope>NUCLEOTIDE SEQUENCE [LARGE SCALE GENOMIC DNA]</scope>
    <source>
        <strain evidence="2 3">DSM 43768</strain>
    </source>
</reference>
<gene>
    <name evidence="2" type="ORF">HD593_001780</name>
</gene>
<evidence type="ECO:0000256" key="1">
    <source>
        <dbReference type="SAM" id="SignalP"/>
    </source>
</evidence>
<dbReference type="RefSeq" id="WP_185101709.1">
    <property type="nucleotide sequence ID" value="NZ_BAAAXY010000181.1"/>
</dbReference>
<feature type="signal peptide" evidence="1">
    <location>
        <begin position="1"/>
        <end position="27"/>
    </location>
</feature>